<gene>
    <name evidence="1" type="ORF">SAMN04488087_2409</name>
</gene>
<dbReference type="EMBL" id="FRAU01000009">
    <property type="protein sequence ID" value="SHK96577.1"/>
    <property type="molecule type" value="Genomic_DNA"/>
</dbReference>
<accession>A0A1M6WS60</accession>
<dbReference type="AlphaFoldDB" id="A0A1M6WS60"/>
<evidence type="ECO:0000313" key="2">
    <source>
        <dbReference type="Proteomes" id="UP000185812"/>
    </source>
</evidence>
<proteinExistence type="predicted"/>
<sequence>MLRARGGDRIEGQLLPGDARFFLIWIQSGSVSRNATSRCNNP</sequence>
<name>A0A1M6WS60_9BACT</name>
<organism evidence="1 2">
    <name type="scientific">Rhodothermus profundi</name>
    <dbReference type="NCBI Taxonomy" id="633813"/>
    <lineage>
        <taxon>Bacteria</taxon>
        <taxon>Pseudomonadati</taxon>
        <taxon>Rhodothermota</taxon>
        <taxon>Rhodothermia</taxon>
        <taxon>Rhodothermales</taxon>
        <taxon>Rhodothermaceae</taxon>
        <taxon>Rhodothermus</taxon>
    </lineage>
</organism>
<keyword evidence="2" id="KW-1185">Reference proteome</keyword>
<dbReference type="Proteomes" id="UP000185812">
    <property type="component" value="Unassembled WGS sequence"/>
</dbReference>
<reference evidence="2" key="1">
    <citation type="submission" date="2016-11" db="EMBL/GenBank/DDBJ databases">
        <authorList>
            <person name="Varghese N."/>
            <person name="Submissions S."/>
        </authorList>
    </citation>
    <scope>NUCLEOTIDE SEQUENCE [LARGE SCALE GENOMIC DNA]</scope>
    <source>
        <strain evidence="2">DSM 22212</strain>
    </source>
</reference>
<evidence type="ECO:0000313" key="1">
    <source>
        <dbReference type="EMBL" id="SHK96577.1"/>
    </source>
</evidence>
<protein>
    <submittedName>
        <fullName evidence="1">Uncharacterized protein</fullName>
    </submittedName>
</protein>